<feature type="domain" description="DAGKc" evidence="3">
    <location>
        <begin position="16"/>
        <end position="157"/>
    </location>
</feature>
<comment type="cofactor">
    <cofactor evidence="1">
        <name>Mg(2+)</name>
        <dbReference type="ChEBI" id="CHEBI:18420"/>
    </cofactor>
</comment>
<dbReference type="Proteomes" id="UP000019226">
    <property type="component" value="Chromosome"/>
</dbReference>
<dbReference type="PANTHER" id="PTHR12358">
    <property type="entry name" value="SPHINGOSINE KINASE"/>
    <property type="match status" value="1"/>
</dbReference>
<reference evidence="5" key="1">
    <citation type="submission" date="2013-02" db="EMBL/GenBank/DDBJ databases">
        <title>The complete genome sequence of Corynebacterium casei LMG S-19264 (=DSM 44701).</title>
        <authorList>
            <person name="Ruckert C."/>
            <person name="Albersmeier A."/>
            <person name="Kalinowski J."/>
        </authorList>
    </citation>
    <scope>NUCLEOTIDE SEQUENCE [LARGE SCALE GENOMIC DNA]</scope>
    <source>
        <strain evidence="5">LMG S-19264</strain>
    </source>
</reference>
<evidence type="ECO:0000256" key="2">
    <source>
        <dbReference type="ARBA" id="ARBA00005983"/>
    </source>
</evidence>
<protein>
    <submittedName>
        <fullName evidence="4">Lipid kinase</fullName>
    </submittedName>
</protein>
<dbReference type="InterPro" id="IPR001206">
    <property type="entry name" value="Diacylglycerol_kinase_cat_dom"/>
</dbReference>
<dbReference type="Gene3D" id="3.40.50.10330">
    <property type="entry name" value="Probable inorganic polyphosphate/atp-NAD kinase, domain 1"/>
    <property type="match status" value="1"/>
</dbReference>
<dbReference type="GO" id="GO:0016301">
    <property type="term" value="F:kinase activity"/>
    <property type="evidence" value="ECO:0007669"/>
    <property type="project" value="UniProtKB-KW"/>
</dbReference>
<accession>A0ABN4CHS1</accession>
<keyword evidence="5" id="KW-1185">Reference proteome</keyword>
<dbReference type="EMBL" id="CP004350">
    <property type="protein sequence ID" value="AHI20983.1"/>
    <property type="molecule type" value="Genomic_DNA"/>
</dbReference>
<dbReference type="PROSITE" id="PS50146">
    <property type="entry name" value="DAGK"/>
    <property type="match status" value="1"/>
</dbReference>
<dbReference type="SMART" id="SM00046">
    <property type="entry name" value="DAGKc"/>
    <property type="match status" value="1"/>
</dbReference>
<dbReference type="SUPFAM" id="SSF111331">
    <property type="entry name" value="NAD kinase/diacylglycerol kinase-like"/>
    <property type="match status" value="1"/>
</dbReference>
<evidence type="ECO:0000259" key="3">
    <source>
        <dbReference type="PROSITE" id="PS50146"/>
    </source>
</evidence>
<dbReference type="Gene3D" id="2.60.200.40">
    <property type="match status" value="1"/>
</dbReference>
<evidence type="ECO:0000313" key="5">
    <source>
        <dbReference type="Proteomes" id="UP000019226"/>
    </source>
</evidence>
<gene>
    <name evidence="4" type="ORF">CCASEI_12165</name>
</gene>
<evidence type="ECO:0000313" key="4">
    <source>
        <dbReference type="EMBL" id="AHI20983.1"/>
    </source>
</evidence>
<sequence>MHITNPVINPEITIGLENVRALMILNPNSTTQSSELLREILPPLFAIEQLKLFVRHTQFPGHAEEMVAGLTRDDYDLIILLGGDGTVSEAINGMLGSADTESPSPETLPKLAVIPTGSANVLVRALGFSADPVEAVHVLARLIEKDISRTICLGTWNDRWFGVNAGFGLDADVLAQVDRVREKGFSATPFRYLMVTARAFGRARNNPPKINVRAVSDDGEEFSLDEAPVLLASNTNPWTFLGPLPVGTNTENSFDGGLSLFGVTDISGLGGLIGVLHLFGADPKRVLNKFSTARTIDFDHASSVTLSCPTPHRFQADGESEGKLTEVKLRSVPDAVEVYAPRAARAPHERKLREILRDFIRVF</sequence>
<dbReference type="PANTHER" id="PTHR12358:SF106">
    <property type="entry name" value="LIPID KINASE YEGS"/>
    <property type="match status" value="1"/>
</dbReference>
<dbReference type="Pfam" id="PF00781">
    <property type="entry name" value="DAGK_cat"/>
    <property type="match status" value="1"/>
</dbReference>
<organism evidence="4 5">
    <name type="scientific">Corynebacterium casei LMG S-19264</name>
    <dbReference type="NCBI Taxonomy" id="1285583"/>
    <lineage>
        <taxon>Bacteria</taxon>
        <taxon>Bacillati</taxon>
        <taxon>Actinomycetota</taxon>
        <taxon>Actinomycetes</taxon>
        <taxon>Mycobacteriales</taxon>
        <taxon>Corynebacteriaceae</taxon>
        <taxon>Corynebacterium</taxon>
    </lineage>
</organism>
<dbReference type="InterPro" id="IPR017438">
    <property type="entry name" value="ATP-NAD_kinase_N"/>
</dbReference>
<proteinExistence type="inferred from homology"/>
<dbReference type="InterPro" id="IPR016064">
    <property type="entry name" value="NAD/diacylglycerol_kinase_sf"/>
</dbReference>
<dbReference type="InterPro" id="IPR050187">
    <property type="entry name" value="Lipid_Phosphate_FormReg"/>
</dbReference>
<comment type="similarity">
    <text evidence="2">Belongs to the diacylglycerol/lipid kinase family.</text>
</comment>
<keyword evidence="4" id="KW-0808">Transferase</keyword>
<keyword evidence="4" id="KW-0418">Kinase</keyword>
<name>A0ABN4CHS1_9CORY</name>
<evidence type="ECO:0000256" key="1">
    <source>
        <dbReference type="ARBA" id="ARBA00001946"/>
    </source>
</evidence>